<dbReference type="Pfam" id="PF01171">
    <property type="entry name" value="ATP_bind_3"/>
    <property type="match status" value="2"/>
</dbReference>
<evidence type="ECO:0000259" key="9">
    <source>
        <dbReference type="SMART" id="SM00977"/>
    </source>
</evidence>
<evidence type="ECO:0000256" key="5">
    <source>
        <dbReference type="ARBA" id="ARBA00022741"/>
    </source>
</evidence>
<dbReference type="Proteomes" id="UP000267223">
    <property type="component" value="Unassembled WGS sequence"/>
</dbReference>
<accession>A0A3M9NEA2</accession>
<dbReference type="InterPro" id="IPR014729">
    <property type="entry name" value="Rossmann-like_a/b/a_fold"/>
</dbReference>
<evidence type="ECO:0000256" key="4">
    <source>
        <dbReference type="ARBA" id="ARBA00022694"/>
    </source>
</evidence>
<evidence type="ECO:0000256" key="2">
    <source>
        <dbReference type="ARBA" id="ARBA00022490"/>
    </source>
</evidence>
<dbReference type="PANTHER" id="PTHR43033:SF1">
    <property type="entry name" value="TRNA(ILE)-LYSIDINE SYNTHASE-RELATED"/>
    <property type="match status" value="1"/>
</dbReference>
<keyword evidence="2 8" id="KW-0963">Cytoplasm</keyword>
<comment type="function">
    <text evidence="8">Ligates lysine onto the cytidine present at position 34 of the AUA codon-specific tRNA(Ile) that contains the anticodon CAU, in an ATP-dependent manner. Cytidine is converted to lysidine, thus changing the amino acid specificity of the tRNA from methionine to isoleucine.</text>
</comment>
<dbReference type="SUPFAM" id="SSF56037">
    <property type="entry name" value="PheT/TilS domain"/>
    <property type="match status" value="1"/>
</dbReference>
<dbReference type="InterPro" id="IPR012795">
    <property type="entry name" value="tRNA_Ile_lys_synt_N"/>
</dbReference>
<dbReference type="OrthoDB" id="9807403at2"/>
<dbReference type="InterPro" id="IPR011063">
    <property type="entry name" value="TilS/TtcA_N"/>
</dbReference>
<evidence type="ECO:0000256" key="1">
    <source>
        <dbReference type="ARBA" id="ARBA00004496"/>
    </source>
</evidence>
<keyword evidence="4 8" id="KW-0819">tRNA processing</keyword>
<gene>
    <name evidence="8 10" type="primary">tilS</name>
    <name evidence="10" type="ORF">EFY79_13740</name>
</gene>
<dbReference type="GO" id="GO:0005737">
    <property type="term" value="C:cytoplasm"/>
    <property type="evidence" value="ECO:0007669"/>
    <property type="project" value="UniProtKB-SubCell"/>
</dbReference>
<dbReference type="InterPro" id="IPR012094">
    <property type="entry name" value="tRNA_Ile_lys_synt"/>
</dbReference>
<dbReference type="Pfam" id="PF11734">
    <property type="entry name" value="TilS_C"/>
    <property type="match status" value="1"/>
</dbReference>
<organism evidence="10 11">
    <name type="scientific">Hanamia caeni</name>
    <dbReference type="NCBI Taxonomy" id="2294116"/>
    <lineage>
        <taxon>Bacteria</taxon>
        <taxon>Pseudomonadati</taxon>
        <taxon>Bacteroidota</taxon>
        <taxon>Chitinophagia</taxon>
        <taxon>Chitinophagales</taxon>
        <taxon>Chitinophagaceae</taxon>
        <taxon>Hanamia</taxon>
    </lineage>
</organism>
<reference evidence="10 11" key="1">
    <citation type="submission" date="2018-11" db="EMBL/GenBank/DDBJ databases">
        <title>Draft genome sequence of Ferruginibacter sp. BO-59.</title>
        <authorList>
            <person name="Im W.T."/>
        </authorList>
    </citation>
    <scope>NUCLEOTIDE SEQUENCE [LARGE SCALE GENOMIC DNA]</scope>
    <source>
        <strain evidence="10 11">BO-59</strain>
    </source>
</reference>
<sequence length="484" mass="56441">MSLLKEFIRNIEQQNLFQKNDYLLLAVSGGADSVALCELCFQAGFHFEIAHCNFQLRGEESERDEKFVLQLGEKYWTKVHVKKFDTTDYAVQNKTSIQVAARQLRYQWFDELLKEIADARKEKIKTINDSSINDSPLAIHESSFIIHESSLTTHHSQFLLTAHHANDNIETLLMNFFKGTGIKGLQGILPKQKKIIRPLLFAKREDILYFIKENNLDFVEDSSNSSDKYTRNYFRHQLIPSVQKVFPQVEENLLNNIERFREIEILYDQSVSLHQKKLLEQKGNEIHIPVLKLVKTKPLKTIVYEIIKDYGFTAHQIDDVVSLLDATSGKFITSSTHKIFRNRAWLIISPVNSIESQHILIEETDKEISFEQGKLKLKKDAAMNEKMPAEKNIATLDLKNISFPLLLRQWKRGDYFYPLGMQGKKKLSKFFIDQKLSLTDKEKIWVLESNKKIIWIIGHRIDDRFKVTEKTKHMLQIAFHSAKQ</sequence>
<dbReference type="AlphaFoldDB" id="A0A3M9NEA2"/>
<dbReference type="NCBIfam" id="TIGR02432">
    <property type="entry name" value="lysidine_TilS_N"/>
    <property type="match status" value="1"/>
</dbReference>
<evidence type="ECO:0000313" key="11">
    <source>
        <dbReference type="Proteomes" id="UP000267223"/>
    </source>
</evidence>
<dbReference type="RefSeq" id="WP_123121295.1">
    <property type="nucleotide sequence ID" value="NZ_RJJR01000011.1"/>
</dbReference>
<dbReference type="EMBL" id="RJJR01000011">
    <property type="protein sequence ID" value="RNI35308.1"/>
    <property type="molecule type" value="Genomic_DNA"/>
</dbReference>
<evidence type="ECO:0000256" key="7">
    <source>
        <dbReference type="ARBA" id="ARBA00048539"/>
    </source>
</evidence>
<evidence type="ECO:0000313" key="10">
    <source>
        <dbReference type="EMBL" id="RNI35308.1"/>
    </source>
</evidence>
<evidence type="ECO:0000256" key="3">
    <source>
        <dbReference type="ARBA" id="ARBA00022598"/>
    </source>
</evidence>
<dbReference type="EC" id="6.3.4.19" evidence="8"/>
<comment type="caution">
    <text evidence="10">The sequence shown here is derived from an EMBL/GenBank/DDBJ whole genome shotgun (WGS) entry which is preliminary data.</text>
</comment>
<dbReference type="CDD" id="cd01992">
    <property type="entry name" value="TilS_N"/>
    <property type="match status" value="1"/>
</dbReference>
<dbReference type="GO" id="GO:0005524">
    <property type="term" value="F:ATP binding"/>
    <property type="evidence" value="ECO:0007669"/>
    <property type="project" value="UniProtKB-UniRule"/>
</dbReference>
<keyword evidence="5 8" id="KW-0547">Nucleotide-binding</keyword>
<dbReference type="SUPFAM" id="SSF52402">
    <property type="entry name" value="Adenine nucleotide alpha hydrolases-like"/>
    <property type="match status" value="1"/>
</dbReference>
<dbReference type="NCBIfam" id="TIGR02433">
    <property type="entry name" value="lysidine_TilS_C"/>
    <property type="match status" value="1"/>
</dbReference>
<evidence type="ECO:0000256" key="6">
    <source>
        <dbReference type="ARBA" id="ARBA00022840"/>
    </source>
</evidence>
<comment type="similarity">
    <text evidence="8">Belongs to the tRNA(Ile)-lysidine synthase family.</text>
</comment>
<proteinExistence type="inferred from homology"/>
<name>A0A3M9NEA2_9BACT</name>
<dbReference type="Gene3D" id="3.40.50.620">
    <property type="entry name" value="HUPs"/>
    <property type="match status" value="1"/>
</dbReference>
<evidence type="ECO:0000256" key="8">
    <source>
        <dbReference type="HAMAP-Rule" id="MF_01161"/>
    </source>
</evidence>
<comment type="subcellular location">
    <subcellularLocation>
        <location evidence="1 8">Cytoplasm</location>
    </subcellularLocation>
</comment>
<keyword evidence="6 8" id="KW-0067">ATP-binding</keyword>
<keyword evidence="11" id="KW-1185">Reference proteome</keyword>
<feature type="binding site" evidence="8">
    <location>
        <begin position="28"/>
        <end position="33"/>
    </location>
    <ligand>
        <name>ATP</name>
        <dbReference type="ChEBI" id="CHEBI:30616"/>
    </ligand>
</feature>
<dbReference type="GO" id="GO:0006400">
    <property type="term" value="P:tRNA modification"/>
    <property type="evidence" value="ECO:0007669"/>
    <property type="project" value="UniProtKB-UniRule"/>
</dbReference>
<comment type="catalytic activity">
    <reaction evidence="7 8">
        <text>cytidine(34) in tRNA(Ile2) + L-lysine + ATP = lysidine(34) in tRNA(Ile2) + AMP + diphosphate + H(+)</text>
        <dbReference type="Rhea" id="RHEA:43744"/>
        <dbReference type="Rhea" id="RHEA-COMP:10625"/>
        <dbReference type="Rhea" id="RHEA-COMP:10670"/>
        <dbReference type="ChEBI" id="CHEBI:15378"/>
        <dbReference type="ChEBI" id="CHEBI:30616"/>
        <dbReference type="ChEBI" id="CHEBI:32551"/>
        <dbReference type="ChEBI" id="CHEBI:33019"/>
        <dbReference type="ChEBI" id="CHEBI:82748"/>
        <dbReference type="ChEBI" id="CHEBI:83665"/>
        <dbReference type="ChEBI" id="CHEBI:456215"/>
        <dbReference type="EC" id="6.3.4.19"/>
    </reaction>
</comment>
<keyword evidence="3 8" id="KW-0436">Ligase</keyword>
<dbReference type="InterPro" id="IPR012796">
    <property type="entry name" value="Lysidine-tRNA-synth_C"/>
</dbReference>
<dbReference type="SMART" id="SM00977">
    <property type="entry name" value="TilS_C"/>
    <property type="match status" value="1"/>
</dbReference>
<feature type="domain" description="Lysidine-tRNA(Ile) synthetase C-terminal" evidence="9">
    <location>
        <begin position="405"/>
        <end position="477"/>
    </location>
</feature>
<comment type="domain">
    <text evidence="8">The N-terminal region contains the highly conserved SGGXDS motif, predicted to be a P-loop motif involved in ATP binding.</text>
</comment>
<dbReference type="PANTHER" id="PTHR43033">
    <property type="entry name" value="TRNA(ILE)-LYSIDINE SYNTHASE-RELATED"/>
    <property type="match status" value="1"/>
</dbReference>
<dbReference type="HAMAP" id="MF_01161">
    <property type="entry name" value="tRNA_Ile_lys_synt"/>
    <property type="match status" value="1"/>
</dbReference>
<protein>
    <recommendedName>
        <fullName evidence="8">tRNA(Ile)-lysidine synthase</fullName>
        <ecNumber evidence="8">6.3.4.19</ecNumber>
    </recommendedName>
    <alternativeName>
        <fullName evidence="8">tRNA(Ile)-2-lysyl-cytidine synthase</fullName>
    </alternativeName>
    <alternativeName>
        <fullName evidence="8">tRNA(Ile)-lysidine synthetase</fullName>
    </alternativeName>
</protein>
<dbReference type="GO" id="GO:0032267">
    <property type="term" value="F:tRNA(Ile)-lysidine synthase activity"/>
    <property type="evidence" value="ECO:0007669"/>
    <property type="project" value="UniProtKB-EC"/>
</dbReference>